<reference evidence="4" key="1">
    <citation type="submission" date="2025-08" db="UniProtKB">
        <authorList>
            <consortium name="Ensembl"/>
        </authorList>
    </citation>
    <scope>IDENTIFICATION</scope>
</reference>
<evidence type="ECO:0000256" key="1">
    <source>
        <dbReference type="ARBA" id="ARBA00007775"/>
    </source>
</evidence>
<dbReference type="Proteomes" id="UP000694427">
    <property type="component" value="Unplaced"/>
</dbReference>
<evidence type="ECO:0000313" key="5">
    <source>
        <dbReference type="Proteomes" id="UP000694427"/>
    </source>
</evidence>
<name>A0A8C1NBY1_CYPCA</name>
<feature type="compositionally biased region" description="Basic and acidic residues" evidence="3">
    <location>
        <begin position="157"/>
        <end position="173"/>
    </location>
</feature>
<sequence>MEPNSPKKIQFAVPLFQSQLDPQAAEHIRKRRPTPATLVIYNEPSTSGDDKQTTSNQTEAQSAQLSPAQRKQSVYTPPTMRELQLVVEQHFQRQEQQEPGLSDSPDTPSPITAQHFANEAQWANHNSSEPNGNESYVSTEGQPGSSGAGGDTADTSGSREHSDTKQEERESHHPPKLSQKHLDTLSEEPGDLSPRRKDTPYQHQPPFVPGIKMLKNQTDPSSLFQEEEENSGEWQDSQME</sequence>
<protein>
    <submittedName>
        <fullName evidence="4">Protein phosphatase 1, regulatory (inhibitor) subunit 1C</fullName>
    </submittedName>
</protein>
<comment type="similarity">
    <text evidence="1">Belongs to the protein phosphatase inhibitor 1 family.</text>
</comment>
<accession>A0A8C1NBY1</accession>
<evidence type="ECO:0000256" key="2">
    <source>
        <dbReference type="ARBA" id="ARBA00023272"/>
    </source>
</evidence>
<organism evidence="4 5">
    <name type="scientific">Cyprinus carpio</name>
    <name type="common">Common carp</name>
    <dbReference type="NCBI Taxonomy" id="7962"/>
    <lineage>
        <taxon>Eukaryota</taxon>
        <taxon>Metazoa</taxon>
        <taxon>Chordata</taxon>
        <taxon>Craniata</taxon>
        <taxon>Vertebrata</taxon>
        <taxon>Euteleostomi</taxon>
        <taxon>Actinopterygii</taxon>
        <taxon>Neopterygii</taxon>
        <taxon>Teleostei</taxon>
        <taxon>Ostariophysi</taxon>
        <taxon>Cypriniformes</taxon>
        <taxon>Cyprinidae</taxon>
        <taxon>Cyprininae</taxon>
        <taxon>Cyprinus</taxon>
    </lineage>
</organism>
<dbReference type="GO" id="GO:0004864">
    <property type="term" value="F:protein phosphatase inhibitor activity"/>
    <property type="evidence" value="ECO:0007669"/>
    <property type="project" value="UniProtKB-KW"/>
</dbReference>
<evidence type="ECO:0000313" key="4">
    <source>
        <dbReference type="Ensembl" id="ENSCCRP00010086987.1"/>
    </source>
</evidence>
<feature type="region of interest" description="Disordered" evidence="3">
    <location>
        <begin position="23"/>
        <end position="240"/>
    </location>
</feature>
<dbReference type="InterPro" id="IPR008466">
    <property type="entry name" value="PPP1R1A/B/C"/>
</dbReference>
<proteinExistence type="inferred from homology"/>
<dbReference type="Ensembl" id="ENSCCRT00010096488.1">
    <property type="protein sequence ID" value="ENSCCRP00010086987.1"/>
    <property type="gene ID" value="ENSCCRG00010037979.1"/>
</dbReference>
<dbReference type="GO" id="GO:0005737">
    <property type="term" value="C:cytoplasm"/>
    <property type="evidence" value="ECO:0007669"/>
    <property type="project" value="TreeGrafter"/>
</dbReference>
<dbReference type="PANTHER" id="PTHR15417:SF5">
    <property type="entry name" value="PROTEIN PHOSPHATASE 1 REGULATORY SUBUNIT 1C"/>
    <property type="match status" value="1"/>
</dbReference>
<dbReference type="PANTHER" id="PTHR15417">
    <property type="entry name" value="PROTEIN PHOSPHATASE INHIBITOR AND DOPAMINE- AND CAMP-REGULATED NEURONAL PHOSPHOPROTEIN"/>
    <property type="match status" value="1"/>
</dbReference>
<feature type="compositionally biased region" description="Polar residues" evidence="3">
    <location>
        <begin position="43"/>
        <end position="76"/>
    </location>
</feature>
<keyword evidence="5" id="KW-1185">Reference proteome</keyword>
<dbReference type="Pfam" id="PF05395">
    <property type="entry name" value="DARPP-32"/>
    <property type="match status" value="1"/>
</dbReference>
<feature type="compositionally biased region" description="Polar residues" evidence="3">
    <location>
        <begin position="215"/>
        <end position="224"/>
    </location>
</feature>
<dbReference type="AlphaFoldDB" id="A0A8C1NBY1"/>
<dbReference type="GO" id="GO:0035556">
    <property type="term" value="P:intracellular signal transduction"/>
    <property type="evidence" value="ECO:0007669"/>
    <property type="project" value="TreeGrafter"/>
</dbReference>
<reference evidence="4" key="2">
    <citation type="submission" date="2025-09" db="UniProtKB">
        <authorList>
            <consortium name="Ensembl"/>
        </authorList>
    </citation>
    <scope>IDENTIFICATION</scope>
</reference>
<feature type="compositionally biased region" description="Polar residues" evidence="3">
    <location>
        <begin position="121"/>
        <end position="143"/>
    </location>
</feature>
<keyword evidence="2" id="KW-0650">Protein phosphatase inhibitor</keyword>
<evidence type="ECO:0000256" key="3">
    <source>
        <dbReference type="SAM" id="MobiDB-lite"/>
    </source>
</evidence>